<keyword evidence="6" id="KW-0998">Cell outer membrane</keyword>
<organism evidence="8">
    <name type="scientific">Tunturiibacter gelidiferens</name>
    <dbReference type="NCBI Taxonomy" id="3069689"/>
    <lineage>
        <taxon>Bacteria</taxon>
        <taxon>Pseudomonadati</taxon>
        <taxon>Acidobacteriota</taxon>
        <taxon>Terriglobia</taxon>
        <taxon>Terriglobales</taxon>
        <taxon>Acidobacteriaceae</taxon>
        <taxon>Tunturiibacter</taxon>
    </lineage>
</organism>
<reference evidence="8" key="1">
    <citation type="submission" date="2023-08" db="EMBL/GenBank/DDBJ databases">
        <authorList>
            <person name="Messyasz A."/>
            <person name="Mannisto M.K."/>
            <person name="Kerkhof L.J."/>
            <person name="Haggblom M."/>
        </authorList>
    </citation>
    <scope>NUCLEOTIDE SEQUENCE</scope>
    <source>
        <strain evidence="8">M8UP39</strain>
    </source>
</reference>
<dbReference type="PANTHER" id="PTHR30069">
    <property type="entry name" value="TONB-DEPENDENT OUTER MEMBRANE RECEPTOR"/>
    <property type="match status" value="1"/>
</dbReference>
<keyword evidence="2" id="KW-0813">Transport</keyword>
<dbReference type="Pfam" id="PF25183">
    <property type="entry name" value="OMP_b-brl_4"/>
    <property type="match status" value="1"/>
</dbReference>
<protein>
    <submittedName>
        <fullName evidence="8">TonB-dependent receptor</fullName>
    </submittedName>
</protein>
<evidence type="ECO:0000259" key="7">
    <source>
        <dbReference type="Pfam" id="PF25183"/>
    </source>
</evidence>
<reference evidence="8" key="2">
    <citation type="journal article" date="2024" name="Environ. Microbiol.">
        <title>Genome analysis and description of Tunturibacter gen. nov. expands the diversity of Terriglobia in tundra soils.</title>
        <authorList>
            <person name="Messyasz A."/>
            <person name="Mannisto M.K."/>
            <person name="Kerkhof L.J."/>
            <person name="Haggblom M.M."/>
        </authorList>
    </citation>
    <scope>NUCLEOTIDE SEQUENCE</scope>
    <source>
        <strain evidence="8">M8UP39</strain>
    </source>
</reference>
<evidence type="ECO:0000256" key="6">
    <source>
        <dbReference type="ARBA" id="ARBA00023237"/>
    </source>
</evidence>
<accession>A0AAU7YVP8</accession>
<name>A0AAU7YVP8_9BACT</name>
<dbReference type="Pfam" id="PF13620">
    <property type="entry name" value="CarboxypepD_reg"/>
    <property type="match status" value="1"/>
</dbReference>
<dbReference type="SUPFAM" id="SSF56935">
    <property type="entry name" value="Porins"/>
    <property type="match status" value="1"/>
</dbReference>
<dbReference type="KEGG" id="tgi:RBB81_13975"/>
<keyword evidence="8" id="KW-0675">Receptor</keyword>
<dbReference type="EMBL" id="CP132938">
    <property type="protein sequence ID" value="XCB20697.1"/>
    <property type="molecule type" value="Genomic_DNA"/>
</dbReference>
<dbReference type="RefSeq" id="WP_353071075.1">
    <property type="nucleotide sequence ID" value="NZ_CP132938.1"/>
</dbReference>
<evidence type="ECO:0000256" key="3">
    <source>
        <dbReference type="ARBA" id="ARBA00022452"/>
    </source>
</evidence>
<evidence type="ECO:0000256" key="5">
    <source>
        <dbReference type="ARBA" id="ARBA00023136"/>
    </source>
</evidence>
<proteinExistence type="predicted"/>
<dbReference type="SUPFAM" id="SSF49464">
    <property type="entry name" value="Carboxypeptidase regulatory domain-like"/>
    <property type="match status" value="1"/>
</dbReference>
<dbReference type="GO" id="GO:0015344">
    <property type="term" value="F:siderophore uptake transmembrane transporter activity"/>
    <property type="evidence" value="ECO:0007669"/>
    <property type="project" value="TreeGrafter"/>
</dbReference>
<dbReference type="PANTHER" id="PTHR30069:SF46">
    <property type="entry name" value="OAR PROTEIN"/>
    <property type="match status" value="1"/>
</dbReference>
<evidence type="ECO:0000256" key="4">
    <source>
        <dbReference type="ARBA" id="ARBA00022692"/>
    </source>
</evidence>
<dbReference type="InterPro" id="IPR039426">
    <property type="entry name" value="TonB-dep_rcpt-like"/>
</dbReference>
<dbReference type="AlphaFoldDB" id="A0AAU7YVP8"/>
<evidence type="ECO:0000256" key="2">
    <source>
        <dbReference type="ARBA" id="ARBA00022448"/>
    </source>
</evidence>
<evidence type="ECO:0000313" key="8">
    <source>
        <dbReference type="EMBL" id="XCB20697.1"/>
    </source>
</evidence>
<dbReference type="Gene3D" id="2.60.40.1120">
    <property type="entry name" value="Carboxypeptidase-like, regulatory domain"/>
    <property type="match status" value="1"/>
</dbReference>
<keyword evidence="3" id="KW-1134">Transmembrane beta strand</keyword>
<dbReference type="GO" id="GO:0009279">
    <property type="term" value="C:cell outer membrane"/>
    <property type="evidence" value="ECO:0007669"/>
    <property type="project" value="UniProtKB-SubCell"/>
</dbReference>
<evidence type="ECO:0000256" key="1">
    <source>
        <dbReference type="ARBA" id="ARBA00004571"/>
    </source>
</evidence>
<sequence>MAFDRNAMSWYGRFGFITLSYLCLLLAQTQCVFGQVDEGAINGTVVDAAGAIVPNAHVTLLNIDQGLSLETNTNAAGVYIFSPVRIGNYTVTVTSPGFSTTSQKNLNVSVGQNLQVNVQLKIGSTTTTVEVTTAPPQLQTDESSVGQVVSERTVNALPLNGRNFTFLAQLGAGVNTSQADTRGNAASGAFTANGLRPAQNNYLLDGIDNNSNAVDFLNGTNFVILPPLDAIQEFKVQTAGFSAELGRSAGAVLNATIKSGTNSLHGAVWEFFRNDVLDAKDYFEVQKGTLRFNQFGATIGGPIIKNKLFFFGDYEGFRRVQGNTQSGIGVPTNLERNSGYTNLSDLITGQSGPARTDNVGRSIPFGTILDPATTRAVTAGVLDPVSGFVASKSGYVRDPFGSCAPGTLSFSLAACNLNQIPGSRLDPNAIGLLNLYPLPTASGITSNFVTSPKLFEHRNAFDVRGDYNPTQKEQIFVRFSYVDDPQFIPGPFGGVADGGSFQQGLQTAKSDQAVAAWTHVFTPDIVNVARVGFNHLHTTRFGPEGTTQGIPAKYGIQGIPQSSENGGLPAIVIGGLQELGSNDFLPSDEVSQTLQITDDFTKIYGKHSFKMGIEFQNVHFNTLQPAYSRGEFDFNGNFAGVPGQSGDQTGRAQLLLTPTAAAYPGGVGFVGGANEIHASNISKTYDTRKYTALYFQDDWKVTPRFTFNLGLRWDYFSPISESNGAQANFVQNGPPNGLPTYLIPASGKADRSLSSTSNNPSLNGNGFLDLLAKDGIALEETNRYGNALVKTQHGNFAPRAGFAFQINPKFVFRGGVGLFYNSFENQGYGPNIGENYPFVYNFDYKGTTDSAAFGSGSNPYGTCATAGPGGSAPIGAGLSCSSFTPLAVNAKGLGLQGLQFKYITPVTVSSNLTLQYAITPTMSAQVAYVFTNVNNLQVGIGNNNVSQLLPANTSVLPFLPFPDFGQNAQYQQTLGLSNYSGLQTKLEQQFSSGLSYLVTYTYSKTLSDAADLLNGGSTGNSSGYRAAYVPGLGPRFDYGLADFDIRNVVHLSGGYQLPFGKDRKFMADAGKLGNAVIGGWSVNWIVTLQGGQPITLTCPTATTSGTYCNDVQVLGQSQKLGLHTDSNGKLSWFGNPNAFQQPCPLGAVAPAGCFPLTGSAILGAGPSTTTGPGFHRFDFSTFKAFQLSERFSMQFRAEFFNILNHPNFNSPNFGGNGVTAIGNSGNFTSSTFGEIGSTRDAPYDPRQIQFALKLYY</sequence>
<dbReference type="InterPro" id="IPR008969">
    <property type="entry name" value="CarboxyPept-like_regulatory"/>
</dbReference>
<feature type="domain" description="TonB-dependent transporter Oar-like beta-barrel" evidence="7">
    <location>
        <begin position="256"/>
        <end position="1249"/>
    </location>
</feature>
<keyword evidence="4" id="KW-0812">Transmembrane</keyword>
<dbReference type="Gene3D" id="2.40.170.20">
    <property type="entry name" value="TonB-dependent receptor, beta-barrel domain"/>
    <property type="match status" value="1"/>
</dbReference>
<comment type="subcellular location">
    <subcellularLocation>
        <location evidence="1">Cell outer membrane</location>
        <topology evidence="1">Multi-pass membrane protein</topology>
    </subcellularLocation>
</comment>
<dbReference type="InterPro" id="IPR057601">
    <property type="entry name" value="Oar-like_b-barrel"/>
</dbReference>
<keyword evidence="5" id="KW-0472">Membrane</keyword>
<gene>
    <name evidence="8" type="ORF">RBB81_13975</name>
</gene>
<dbReference type="InterPro" id="IPR036942">
    <property type="entry name" value="Beta-barrel_TonB_sf"/>
</dbReference>
<dbReference type="GO" id="GO:0044718">
    <property type="term" value="P:siderophore transmembrane transport"/>
    <property type="evidence" value="ECO:0007669"/>
    <property type="project" value="TreeGrafter"/>
</dbReference>